<dbReference type="GO" id="GO:0003729">
    <property type="term" value="F:mRNA binding"/>
    <property type="evidence" value="ECO:0007669"/>
    <property type="project" value="TreeGrafter"/>
</dbReference>
<dbReference type="Proteomes" id="UP001377567">
    <property type="component" value="Unassembled WGS sequence"/>
</dbReference>
<comment type="caution">
    <text evidence="5">The sequence shown here is derived from an EMBL/GenBank/DDBJ whole genome shotgun (WGS) entry which is preliminary data.</text>
</comment>
<evidence type="ECO:0000256" key="1">
    <source>
        <dbReference type="ARBA" id="ARBA00022884"/>
    </source>
</evidence>
<feature type="region of interest" description="Disordered" evidence="3">
    <location>
        <begin position="1"/>
        <end position="29"/>
    </location>
</feature>
<dbReference type="Gene3D" id="3.30.70.330">
    <property type="match status" value="4"/>
</dbReference>
<dbReference type="PANTHER" id="PTHR48025:SF1">
    <property type="entry name" value="RRM DOMAIN-CONTAINING PROTEIN"/>
    <property type="match status" value="1"/>
</dbReference>
<dbReference type="InterPro" id="IPR000504">
    <property type="entry name" value="RRM_dom"/>
</dbReference>
<accession>A0AAV5S0A3</accession>
<dbReference type="InterPro" id="IPR012677">
    <property type="entry name" value="Nucleotide-bd_a/b_plait_sf"/>
</dbReference>
<dbReference type="CDD" id="cd00590">
    <property type="entry name" value="RRM_SF"/>
    <property type="match status" value="1"/>
</dbReference>
<keyword evidence="1 2" id="KW-0694">RNA-binding</keyword>
<organism evidence="5 6">
    <name type="scientific">Maudiozyma humilis</name>
    <name type="common">Sour dough yeast</name>
    <name type="synonym">Kazachstania humilis</name>
    <dbReference type="NCBI Taxonomy" id="51915"/>
    <lineage>
        <taxon>Eukaryota</taxon>
        <taxon>Fungi</taxon>
        <taxon>Dikarya</taxon>
        <taxon>Ascomycota</taxon>
        <taxon>Saccharomycotina</taxon>
        <taxon>Saccharomycetes</taxon>
        <taxon>Saccharomycetales</taxon>
        <taxon>Saccharomycetaceae</taxon>
        <taxon>Maudiozyma</taxon>
    </lineage>
</organism>
<gene>
    <name evidence="5" type="ORF">DAKH74_036090</name>
</gene>
<evidence type="ECO:0000259" key="4">
    <source>
        <dbReference type="PROSITE" id="PS50102"/>
    </source>
</evidence>
<dbReference type="InterPro" id="IPR035979">
    <property type="entry name" value="RBD_domain_sf"/>
</dbReference>
<evidence type="ECO:0000256" key="2">
    <source>
        <dbReference type="PROSITE-ProRule" id="PRU00176"/>
    </source>
</evidence>
<dbReference type="PROSITE" id="PS50102">
    <property type="entry name" value="RRM"/>
    <property type="match status" value="2"/>
</dbReference>
<keyword evidence="6" id="KW-1185">Reference proteome</keyword>
<evidence type="ECO:0000313" key="6">
    <source>
        <dbReference type="Proteomes" id="UP001377567"/>
    </source>
</evidence>
<evidence type="ECO:0000313" key="5">
    <source>
        <dbReference type="EMBL" id="GMM56993.1"/>
    </source>
</evidence>
<dbReference type="InterPro" id="IPR031766">
    <property type="entry name" value="RRM_occluded"/>
</dbReference>
<evidence type="ECO:0000256" key="3">
    <source>
        <dbReference type="SAM" id="MobiDB-lite"/>
    </source>
</evidence>
<reference evidence="5 6" key="1">
    <citation type="journal article" date="2023" name="Elife">
        <title>Identification of key yeast species and microbe-microbe interactions impacting larval growth of Drosophila in the wild.</title>
        <authorList>
            <person name="Mure A."/>
            <person name="Sugiura Y."/>
            <person name="Maeda R."/>
            <person name="Honda K."/>
            <person name="Sakurai N."/>
            <person name="Takahashi Y."/>
            <person name="Watada M."/>
            <person name="Katoh T."/>
            <person name="Gotoh A."/>
            <person name="Gotoh Y."/>
            <person name="Taniguchi I."/>
            <person name="Nakamura K."/>
            <person name="Hayashi T."/>
            <person name="Katayama T."/>
            <person name="Uemura T."/>
            <person name="Hattori Y."/>
        </authorList>
    </citation>
    <scope>NUCLEOTIDE SEQUENCE [LARGE SCALE GENOMIC DNA]</scope>
    <source>
        <strain evidence="5 6">KH-74</strain>
    </source>
</reference>
<dbReference type="InterPro" id="IPR050502">
    <property type="entry name" value="Euk_RNA-bind_prot"/>
</dbReference>
<dbReference type="Pfam" id="PF05391">
    <property type="entry name" value="Lsm_interact"/>
    <property type="match status" value="1"/>
</dbReference>
<feature type="compositionally biased region" description="Polar residues" evidence="3">
    <location>
        <begin position="407"/>
        <end position="423"/>
    </location>
</feature>
<dbReference type="SMART" id="SM00360">
    <property type="entry name" value="RRM"/>
    <property type="match status" value="4"/>
</dbReference>
<dbReference type="PANTHER" id="PTHR48025">
    <property type="entry name" value="OS02G0815200 PROTEIN"/>
    <property type="match status" value="1"/>
</dbReference>
<dbReference type="AlphaFoldDB" id="A0AAV5S0A3"/>
<dbReference type="Pfam" id="PF16842">
    <property type="entry name" value="RRM_occluded"/>
    <property type="match status" value="1"/>
</dbReference>
<feature type="region of interest" description="Disordered" evidence="3">
    <location>
        <begin position="407"/>
        <end position="438"/>
    </location>
</feature>
<dbReference type="EMBL" id="BTGD01000010">
    <property type="protein sequence ID" value="GMM56993.1"/>
    <property type="molecule type" value="Genomic_DNA"/>
</dbReference>
<feature type="compositionally biased region" description="Basic and acidic residues" evidence="3">
    <location>
        <begin position="1"/>
        <end position="11"/>
    </location>
</feature>
<dbReference type="SUPFAM" id="SSF54928">
    <property type="entry name" value="RNA-binding domain, RBD"/>
    <property type="match status" value="4"/>
</dbReference>
<name>A0AAV5S0A3_MAUHU</name>
<feature type="domain" description="RRM" evidence="4">
    <location>
        <begin position="110"/>
        <end position="188"/>
    </location>
</feature>
<protein>
    <submittedName>
        <fullName evidence="5">U6 snRNP complex subunit</fullName>
    </submittedName>
</protein>
<dbReference type="InterPro" id="IPR008669">
    <property type="entry name" value="LSM_interact"/>
</dbReference>
<dbReference type="Pfam" id="PF00076">
    <property type="entry name" value="RRM_1"/>
    <property type="match status" value="3"/>
</dbReference>
<sequence>MTESLKRKLSSDTEENIQPKKNFKGQTPTERTDKTCLVKNLPRSYNSGKIKKLFNNCGVIASLETCDALDRKSRYARLEFTNSSGALAALTKTYKKVGSNEIEVVMLNNCTLWITNFPPNYSSRDLRQMLIKINVTPVQIRLPSRRFNANRRFCYVDLTSEDECDSAVNDLNGKEISGYKLVVKHSDPSERTKRTDAAVIERREVFVRNLQPETLSADHMKEVFNKFGEIERITIPKHSRDSHNACAFIIFQDQIDAEKACTLNGTELDDRVVSVQLSDNKAYLERKEVKELLNSRNFNKINSSITLFPISDKISREQVLDFIVSTCQFSMEDIFKIHLVNDLNGAIVTFHDPQKAARATIVLDRSKFQNRIINVGTISDLKNQRKERESLKETSGENKRHCEEISANETAPKTTEPITNNLIKESPTDSKPVMSNDDFRKMFLGK</sequence>
<feature type="domain" description="RRM" evidence="4">
    <location>
        <begin position="203"/>
        <end position="280"/>
    </location>
</feature>
<proteinExistence type="predicted"/>